<protein>
    <submittedName>
        <fullName evidence="1">Uncharacterized protein</fullName>
    </submittedName>
</protein>
<keyword evidence="2" id="KW-1185">Reference proteome</keyword>
<dbReference type="EMBL" id="JBJUIK010000013">
    <property type="protein sequence ID" value="KAL3506804.1"/>
    <property type="molecule type" value="Genomic_DNA"/>
</dbReference>
<sequence length="101" mass="11467">MAMAINNTTWMGDSIFDLDIAIPPSSPLAPIQLDRASTLSMTMAKAICELCRSSAREHLSQTYQQHGWLEVLVLYWRESYQTTGEIDFPIPYSFYLGSIFI</sequence>
<reference evidence="1 2" key="1">
    <citation type="submission" date="2024-11" db="EMBL/GenBank/DDBJ databases">
        <title>A near-complete genome assembly of Cinchona calisaya.</title>
        <authorList>
            <person name="Lian D.C."/>
            <person name="Zhao X.W."/>
            <person name="Wei L."/>
        </authorList>
    </citation>
    <scope>NUCLEOTIDE SEQUENCE [LARGE SCALE GENOMIC DNA]</scope>
    <source>
        <tissue evidence="1">Nenye</tissue>
    </source>
</reference>
<proteinExistence type="predicted"/>
<dbReference type="AlphaFoldDB" id="A0ABD2YHC9"/>
<accession>A0ABD2YHC9</accession>
<evidence type="ECO:0000313" key="1">
    <source>
        <dbReference type="EMBL" id="KAL3506804.1"/>
    </source>
</evidence>
<comment type="caution">
    <text evidence="1">The sequence shown here is derived from an EMBL/GenBank/DDBJ whole genome shotgun (WGS) entry which is preliminary data.</text>
</comment>
<gene>
    <name evidence="1" type="ORF">ACH5RR_032186</name>
</gene>
<name>A0ABD2YHC9_9GENT</name>
<dbReference type="Proteomes" id="UP001630127">
    <property type="component" value="Unassembled WGS sequence"/>
</dbReference>
<evidence type="ECO:0000313" key="2">
    <source>
        <dbReference type="Proteomes" id="UP001630127"/>
    </source>
</evidence>
<organism evidence="1 2">
    <name type="scientific">Cinchona calisaya</name>
    <dbReference type="NCBI Taxonomy" id="153742"/>
    <lineage>
        <taxon>Eukaryota</taxon>
        <taxon>Viridiplantae</taxon>
        <taxon>Streptophyta</taxon>
        <taxon>Embryophyta</taxon>
        <taxon>Tracheophyta</taxon>
        <taxon>Spermatophyta</taxon>
        <taxon>Magnoliopsida</taxon>
        <taxon>eudicotyledons</taxon>
        <taxon>Gunneridae</taxon>
        <taxon>Pentapetalae</taxon>
        <taxon>asterids</taxon>
        <taxon>lamiids</taxon>
        <taxon>Gentianales</taxon>
        <taxon>Rubiaceae</taxon>
        <taxon>Cinchonoideae</taxon>
        <taxon>Cinchoneae</taxon>
        <taxon>Cinchona</taxon>
    </lineage>
</organism>